<evidence type="ECO:0000313" key="1">
    <source>
        <dbReference type="EMBL" id="HIU29794.1"/>
    </source>
</evidence>
<evidence type="ECO:0000313" key="2">
    <source>
        <dbReference type="Proteomes" id="UP000824089"/>
    </source>
</evidence>
<reference evidence="1" key="2">
    <citation type="journal article" date="2021" name="PeerJ">
        <title>Extensive microbial diversity within the chicken gut microbiome revealed by metagenomics and culture.</title>
        <authorList>
            <person name="Gilroy R."/>
            <person name="Ravi A."/>
            <person name="Getino M."/>
            <person name="Pursley I."/>
            <person name="Horton D.L."/>
            <person name="Alikhan N.F."/>
            <person name="Baker D."/>
            <person name="Gharbi K."/>
            <person name="Hall N."/>
            <person name="Watson M."/>
            <person name="Adriaenssens E.M."/>
            <person name="Foster-Nyarko E."/>
            <person name="Jarju S."/>
            <person name="Secka A."/>
            <person name="Antonio M."/>
            <person name="Oren A."/>
            <person name="Chaudhuri R.R."/>
            <person name="La Ragione R."/>
            <person name="Hildebrand F."/>
            <person name="Pallen M.J."/>
        </authorList>
    </citation>
    <scope>NUCLEOTIDE SEQUENCE</scope>
    <source>
        <strain evidence="1">CHK195-4489</strain>
    </source>
</reference>
<protein>
    <submittedName>
        <fullName evidence="1">Spore coat protein</fullName>
    </submittedName>
</protein>
<organism evidence="1 2">
    <name type="scientific">Candidatus Egerieisoma faecipullorum</name>
    <dbReference type="NCBI Taxonomy" id="2840963"/>
    <lineage>
        <taxon>Bacteria</taxon>
        <taxon>Bacillati</taxon>
        <taxon>Bacillota</taxon>
        <taxon>Clostridia</taxon>
        <taxon>Eubacteriales</taxon>
        <taxon>Clostridiaceae</taxon>
        <taxon>Clostridiaceae incertae sedis</taxon>
        <taxon>Candidatus Egerieisoma</taxon>
    </lineage>
</organism>
<dbReference type="Proteomes" id="UP000824089">
    <property type="component" value="Unassembled WGS sequence"/>
</dbReference>
<reference evidence="1" key="1">
    <citation type="submission" date="2020-10" db="EMBL/GenBank/DDBJ databases">
        <authorList>
            <person name="Gilroy R."/>
        </authorList>
    </citation>
    <scope>NUCLEOTIDE SEQUENCE</scope>
    <source>
        <strain evidence="1">CHK195-4489</strain>
    </source>
</reference>
<gene>
    <name evidence="1" type="ORF">IAD50_05800</name>
</gene>
<name>A0A9D1I7S0_9CLOT</name>
<keyword evidence="1" id="KW-0946">Virion</keyword>
<keyword evidence="1" id="KW-0167">Capsid protein</keyword>
<accession>A0A9D1I7S0</accession>
<comment type="caution">
    <text evidence="1">The sequence shown here is derived from an EMBL/GenBank/DDBJ whole genome shotgun (WGS) entry which is preliminary data.</text>
</comment>
<dbReference type="InterPro" id="IPR012851">
    <property type="entry name" value="Spore_coat_CotF-like"/>
</dbReference>
<dbReference type="Pfam" id="PF07875">
    <property type="entry name" value="Coat_F"/>
    <property type="match status" value="1"/>
</dbReference>
<dbReference type="AlphaFoldDB" id="A0A9D1I7S0"/>
<proteinExistence type="predicted"/>
<sequence>MEQILTEQDMISDALSTEKQITELYASFVSEASCQILRNEITKIFTETQQLQFEVFNAMKARGWYSVKNTDQAAIQQAVQKFRQVMSGL</sequence>
<dbReference type="EMBL" id="DVMM01000121">
    <property type="protein sequence ID" value="HIU29794.1"/>
    <property type="molecule type" value="Genomic_DNA"/>
</dbReference>